<evidence type="ECO:0000313" key="11">
    <source>
        <dbReference type="EMBL" id="MDA4846333.1"/>
    </source>
</evidence>
<evidence type="ECO:0000256" key="7">
    <source>
        <dbReference type="ARBA" id="ARBA00022989"/>
    </source>
</evidence>
<dbReference type="EC" id="3.4.23.36" evidence="9"/>
<dbReference type="NCBIfam" id="TIGR00077">
    <property type="entry name" value="lspA"/>
    <property type="match status" value="1"/>
</dbReference>
<keyword evidence="2 9" id="KW-1003">Cell membrane</keyword>
<feature type="active site" evidence="9">
    <location>
        <position position="140"/>
    </location>
</feature>
<comment type="function">
    <text evidence="9">This protein specifically catalyzes the removal of signal peptides from prolipoproteins.</text>
</comment>
<sequence>MKAVRSLFSRPRFAMGLVAVLVAIDQTVKWAVEKYLPLREMVDVLPVLALYHTQNEGIAFSMLTFVGEKWLIALMLLVIAFVAVLWAKSSPKRWMSQTGFAFIVAGAIGNLIDRSVHGYVIDYILVHTQSWYFAVFNLADSFITVGAAAIIIDELFGKWIYRSDPAESENS</sequence>
<keyword evidence="4 9" id="KW-0812">Transmembrane</keyword>
<dbReference type="PRINTS" id="PR00781">
    <property type="entry name" value="LIPOSIGPTASE"/>
</dbReference>
<feature type="transmembrane region" description="Helical" evidence="9">
    <location>
        <begin position="132"/>
        <end position="152"/>
    </location>
</feature>
<keyword evidence="12" id="KW-1185">Reference proteome</keyword>
<comment type="caution">
    <text evidence="11">The sequence shown here is derived from an EMBL/GenBank/DDBJ whole genome shotgun (WGS) entry which is preliminary data.</text>
</comment>
<evidence type="ECO:0000256" key="10">
    <source>
        <dbReference type="RuleBase" id="RU004181"/>
    </source>
</evidence>
<comment type="pathway">
    <text evidence="9">Protein modification; lipoprotein biosynthesis (signal peptide cleavage).</text>
</comment>
<gene>
    <name evidence="9 11" type="primary">lspA</name>
    <name evidence="11" type="ORF">OOZ53_13285</name>
</gene>
<evidence type="ECO:0000313" key="12">
    <source>
        <dbReference type="Proteomes" id="UP001148313"/>
    </source>
</evidence>
<dbReference type="PANTHER" id="PTHR33695">
    <property type="entry name" value="LIPOPROTEIN SIGNAL PEPTIDASE"/>
    <property type="match status" value="1"/>
</dbReference>
<dbReference type="PANTHER" id="PTHR33695:SF1">
    <property type="entry name" value="LIPOPROTEIN SIGNAL PEPTIDASE"/>
    <property type="match status" value="1"/>
</dbReference>
<feature type="transmembrane region" description="Helical" evidence="9">
    <location>
        <begin position="70"/>
        <end position="87"/>
    </location>
</feature>
<keyword evidence="3 9" id="KW-0645">Protease</keyword>
<proteinExistence type="inferred from homology"/>
<evidence type="ECO:0000256" key="9">
    <source>
        <dbReference type="HAMAP-Rule" id="MF_00161"/>
    </source>
</evidence>
<dbReference type="RefSeq" id="WP_271090069.1">
    <property type="nucleotide sequence ID" value="NZ_JAPJZH010000007.1"/>
</dbReference>
<keyword evidence="8 9" id="KW-0472">Membrane</keyword>
<dbReference type="EMBL" id="JAPJZH010000007">
    <property type="protein sequence ID" value="MDA4846333.1"/>
    <property type="molecule type" value="Genomic_DNA"/>
</dbReference>
<dbReference type="HAMAP" id="MF_00161">
    <property type="entry name" value="LspA"/>
    <property type="match status" value="1"/>
</dbReference>
<dbReference type="Pfam" id="PF01252">
    <property type="entry name" value="Peptidase_A8"/>
    <property type="match status" value="1"/>
</dbReference>
<organism evidence="11 12">
    <name type="scientific">Hoeflea poritis</name>
    <dbReference type="NCBI Taxonomy" id="2993659"/>
    <lineage>
        <taxon>Bacteria</taxon>
        <taxon>Pseudomonadati</taxon>
        <taxon>Pseudomonadota</taxon>
        <taxon>Alphaproteobacteria</taxon>
        <taxon>Hyphomicrobiales</taxon>
        <taxon>Rhizobiaceae</taxon>
        <taxon>Hoeflea</taxon>
    </lineage>
</organism>
<evidence type="ECO:0000256" key="4">
    <source>
        <dbReference type="ARBA" id="ARBA00022692"/>
    </source>
</evidence>
<name>A0ABT4VNP0_9HYPH</name>
<reference evidence="11" key="1">
    <citation type="submission" date="2022-11" db="EMBL/GenBank/DDBJ databases">
        <title>Hoeflea poritis sp. nov., isolated from scleractinian coral Porites lutea.</title>
        <authorList>
            <person name="Zhang G."/>
            <person name="Wei Q."/>
            <person name="Cai L."/>
        </authorList>
    </citation>
    <scope>NUCLEOTIDE SEQUENCE</scope>
    <source>
        <strain evidence="11">E7-10</strain>
    </source>
</reference>
<protein>
    <recommendedName>
        <fullName evidence="9">Lipoprotein signal peptidase</fullName>
        <ecNumber evidence="9">3.4.23.36</ecNumber>
    </recommendedName>
    <alternativeName>
        <fullName evidence="9">Prolipoprotein signal peptidase</fullName>
    </alternativeName>
    <alternativeName>
        <fullName evidence="9">Signal peptidase II</fullName>
        <shortName evidence="9">SPase II</shortName>
    </alternativeName>
</protein>
<feature type="active site" evidence="9">
    <location>
        <position position="122"/>
    </location>
</feature>
<evidence type="ECO:0000256" key="3">
    <source>
        <dbReference type="ARBA" id="ARBA00022670"/>
    </source>
</evidence>
<dbReference type="GO" id="GO:0004190">
    <property type="term" value="F:aspartic-type endopeptidase activity"/>
    <property type="evidence" value="ECO:0007669"/>
    <property type="project" value="UniProtKB-EC"/>
</dbReference>
<comment type="subcellular location">
    <subcellularLocation>
        <location evidence="9">Cell membrane</location>
        <topology evidence="9">Multi-pass membrane protein</topology>
    </subcellularLocation>
</comment>
<evidence type="ECO:0000256" key="6">
    <source>
        <dbReference type="ARBA" id="ARBA00022801"/>
    </source>
</evidence>
<evidence type="ECO:0000256" key="5">
    <source>
        <dbReference type="ARBA" id="ARBA00022750"/>
    </source>
</evidence>
<feature type="transmembrane region" description="Helical" evidence="9">
    <location>
        <begin position="94"/>
        <end position="112"/>
    </location>
</feature>
<comment type="catalytic activity">
    <reaction evidence="9">
        <text>Release of signal peptides from bacterial membrane prolipoproteins. Hydrolyzes -Xaa-Yaa-Zaa-|-(S,diacylglyceryl)Cys-, in which Xaa is hydrophobic (preferably Leu), and Yaa (Ala or Ser) and Zaa (Gly or Ala) have small, neutral side chains.</text>
        <dbReference type="EC" id="3.4.23.36"/>
    </reaction>
</comment>
<comment type="caution">
    <text evidence="9">Lacks conserved residue(s) required for the propagation of feature annotation.</text>
</comment>
<evidence type="ECO:0000256" key="1">
    <source>
        <dbReference type="ARBA" id="ARBA00006139"/>
    </source>
</evidence>
<comment type="similarity">
    <text evidence="1 9 10">Belongs to the peptidase A8 family.</text>
</comment>
<keyword evidence="5 9" id="KW-0064">Aspartyl protease</keyword>
<evidence type="ECO:0000256" key="8">
    <source>
        <dbReference type="ARBA" id="ARBA00023136"/>
    </source>
</evidence>
<dbReference type="Proteomes" id="UP001148313">
    <property type="component" value="Unassembled WGS sequence"/>
</dbReference>
<accession>A0ABT4VNP0</accession>
<keyword evidence="6 9" id="KW-0378">Hydrolase</keyword>
<evidence type="ECO:0000256" key="2">
    <source>
        <dbReference type="ARBA" id="ARBA00022475"/>
    </source>
</evidence>
<dbReference type="InterPro" id="IPR001872">
    <property type="entry name" value="Peptidase_A8"/>
</dbReference>
<keyword evidence="7 9" id="KW-1133">Transmembrane helix</keyword>